<evidence type="ECO:0000256" key="10">
    <source>
        <dbReference type="SAM" id="Phobius"/>
    </source>
</evidence>
<proteinExistence type="inferred from homology"/>
<keyword evidence="6" id="KW-0997">Cell inner membrane</keyword>
<evidence type="ECO:0000256" key="7">
    <source>
        <dbReference type="ARBA" id="ARBA00022692"/>
    </source>
</evidence>
<keyword evidence="12" id="KW-1185">Reference proteome</keyword>
<keyword evidence="9 10" id="KW-0472">Membrane</keyword>
<dbReference type="RefSeq" id="WP_349245079.1">
    <property type="nucleotide sequence ID" value="NZ_JASCXX010000012.1"/>
</dbReference>
<keyword evidence="4" id="KW-1003">Cell membrane</keyword>
<dbReference type="InterPro" id="IPR045584">
    <property type="entry name" value="Pilin-like"/>
</dbReference>
<dbReference type="GO" id="GO:0015627">
    <property type="term" value="C:type II protein secretion system complex"/>
    <property type="evidence" value="ECO:0007669"/>
    <property type="project" value="InterPro"/>
</dbReference>
<evidence type="ECO:0000256" key="6">
    <source>
        <dbReference type="ARBA" id="ARBA00022519"/>
    </source>
</evidence>
<reference evidence="11" key="1">
    <citation type="submission" date="2023-05" db="EMBL/GenBank/DDBJ databases">
        <title>Anaerotaeda fermentans gen. nov., sp. nov., a novel anaerobic planctomycete of the new family within the order Sedimentisphaerales isolated from Taman Peninsula, Russia.</title>
        <authorList>
            <person name="Khomyakova M.A."/>
            <person name="Merkel A.Y."/>
            <person name="Slobodkin A.I."/>
        </authorList>
    </citation>
    <scope>NUCLEOTIDE SEQUENCE</scope>
    <source>
        <strain evidence="11">M17dextr</strain>
    </source>
</reference>
<evidence type="ECO:0000313" key="11">
    <source>
        <dbReference type="EMBL" id="MDI6449671.1"/>
    </source>
</evidence>
<dbReference type="Proteomes" id="UP001431776">
    <property type="component" value="Unassembled WGS sequence"/>
</dbReference>
<comment type="subcellular location">
    <subcellularLocation>
        <location evidence="1">Cell inner membrane</location>
        <topology evidence="1">Single-pass membrane protein</topology>
    </subcellularLocation>
</comment>
<protein>
    <recommendedName>
        <fullName evidence="3">Type II secretion system protein J</fullName>
    </recommendedName>
</protein>
<keyword evidence="8 10" id="KW-1133">Transmembrane helix</keyword>
<evidence type="ECO:0000256" key="1">
    <source>
        <dbReference type="ARBA" id="ARBA00004377"/>
    </source>
</evidence>
<evidence type="ECO:0000256" key="2">
    <source>
        <dbReference type="ARBA" id="ARBA00011084"/>
    </source>
</evidence>
<evidence type="ECO:0000313" key="12">
    <source>
        <dbReference type="Proteomes" id="UP001431776"/>
    </source>
</evidence>
<dbReference type="InterPro" id="IPR051621">
    <property type="entry name" value="T2SS_protein_J"/>
</dbReference>
<sequence>MNARRHNPGFTLIEMLVALAMIATIVSMVYGSYAATSRSMEIYDSRLTCAQRTQLVLRLMERQLRCAYQRPADPEATEPREASGRRAQAMQELPQAGEIRIQTPRPTFVGGVRKAGGEVLDFITTAGVAGGPSGPQGLARIRYRHDPILGTLAIRCEPHLDTMRQDDSTGPWQTVLQHVSEVDIEFFDGLQWRPQWSGQTSRTLPRAVRLSLTVADEKGRTHRYGATVAIASRTAERKIVRETR</sequence>
<dbReference type="NCBIfam" id="TIGR02532">
    <property type="entry name" value="IV_pilin_GFxxxE"/>
    <property type="match status" value="1"/>
</dbReference>
<evidence type="ECO:0000256" key="9">
    <source>
        <dbReference type="ARBA" id="ARBA00023136"/>
    </source>
</evidence>
<dbReference type="InterPro" id="IPR010055">
    <property type="entry name" value="T2SS_protein-GspJ"/>
</dbReference>
<evidence type="ECO:0000256" key="5">
    <source>
        <dbReference type="ARBA" id="ARBA00022481"/>
    </source>
</evidence>
<organism evidence="11 12">
    <name type="scientific">Anaerobaca lacustris</name>
    <dbReference type="NCBI Taxonomy" id="3044600"/>
    <lineage>
        <taxon>Bacteria</taxon>
        <taxon>Pseudomonadati</taxon>
        <taxon>Planctomycetota</taxon>
        <taxon>Phycisphaerae</taxon>
        <taxon>Sedimentisphaerales</taxon>
        <taxon>Anaerobacaceae</taxon>
        <taxon>Anaerobaca</taxon>
    </lineage>
</organism>
<dbReference type="SUPFAM" id="SSF54523">
    <property type="entry name" value="Pili subunits"/>
    <property type="match status" value="2"/>
</dbReference>
<dbReference type="PANTHER" id="PTHR39583">
    <property type="entry name" value="TYPE II SECRETION SYSTEM PROTEIN J-RELATED"/>
    <property type="match status" value="1"/>
</dbReference>
<keyword evidence="5" id="KW-0488">Methylation</keyword>
<comment type="similarity">
    <text evidence="2">Belongs to the GSP J family.</text>
</comment>
<evidence type="ECO:0000256" key="4">
    <source>
        <dbReference type="ARBA" id="ARBA00022475"/>
    </source>
</evidence>
<evidence type="ECO:0000256" key="8">
    <source>
        <dbReference type="ARBA" id="ARBA00022989"/>
    </source>
</evidence>
<comment type="caution">
    <text evidence="11">The sequence shown here is derived from an EMBL/GenBank/DDBJ whole genome shotgun (WGS) entry which is preliminary data.</text>
</comment>
<accession>A0AAW6U243</accession>
<dbReference type="EMBL" id="JASCXX010000012">
    <property type="protein sequence ID" value="MDI6449671.1"/>
    <property type="molecule type" value="Genomic_DNA"/>
</dbReference>
<dbReference type="Pfam" id="PF11612">
    <property type="entry name" value="T2SSJ"/>
    <property type="match status" value="1"/>
</dbReference>
<dbReference type="GO" id="GO:0005886">
    <property type="term" value="C:plasma membrane"/>
    <property type="evidence" value="ECO:0007669"/>
    <property type="project" value="UniProtKB-SubCell"/>
</dbReference>
<dbReference type="GO" id="GO:0015628">
    <property type="term" value="P:protein secretion by the type II secretion system"/>
    <property type="evidence" value="ECO:0007669"/>
    <property type="project" value="InterPro"/>
</dbReference>
<evidence type="ECO:0000256" key="3">
    <source>
        <dbReference type="ARBA" id="ARBA00021539"/>
    </source>
</evidence>
<name>A0AAW6U243_9BACT</name>
<dbReference type="Pfam" id="PF07963">
    <property type="entry name" value="N_methyl"/>
    <property type="match status" value="1"/>
</dbReference>
<keyword evidence="7 10" id="KW-0812">Transmembrane</keyword>
<dbReference type="Gene3D" id="2.10.70.20">
    <property type="entry name" value="gspk-gspi-gspj complex like domains"/>
    <property type="match status" value="1"/>
</dbReference>
<dbReference type="InterPro" id="IPR012902">
    <property type="entry name" value="N_methyl_site"/>
</dbReference>
<dbReference type="PANTHER" id="PTHR39583:SF2">
    <property type="entry name" value="TYPE II SECRETION SYSTEM PROTEIN J"/>
    <property type="match status" value="1"/>
</dbReference>
<gene>
    <name evidence="11" type="ORF">QJ522_11500</name>
</gene>
<dbReference type="AlphaFoldDB" id="A0AAW6U243"/>
<feature type="transmembrane region" description="Helical" evidence="10">
    <location>
        <begin position="12"/>
        <end position="33"/>
    </location>
</feature>